<reference evidence="3" key="1">
    <citation type="submission" date="2011-10" db="EMBL/GenBank/DDBJ databases">
        <authorList>
            <consortium name="Soft-shell Turtle Genome Consortium"/>
        </authorList>
    </citation>
    <scope>NUCLEOTIDE SEQUENCE [LARGE SCALE GENOMIC DNA]</scope>
    <source>
        <strain evidence="3">Daiwa-1</strain>
    </source>
</reference>
<dbReference type="HOGENOM" id="CLU_2037351_0_0_1"/>
<proteinExistence type="predicted"/>
<evidence type="ECO:0000313" key="2">
    <source>
        <dbReference type="Ensembl" id="ENSPSIP00000015521.1"/>
    </source>
</evidence>
<feature type="region of interest" description="Disordered" evidence="1">
    <location>
        <begin position="1"/>
        <end position="33"/>
    </location>
</feature>
<feature type="region of interest" description="Disordered" evidence="1">
    <location>
        <begin position="46"/>
        <end position="69"/>
    </location>
</feature>
<dbReference type="EMBL" id="AGCU01098192">
    <property type="status" value="NOT_ANNOTATED_CDS"/>
    <property type="molecule type" value="Genomic_DNA"/>
</dbReference>
<dbReference type="EMBL" id="AGCU01098194">
    <property type="status" value="NOT_ANNOTATED_CDS"/>
    <property type="molecule type" value="Genomic_DNA"/>
</dbReference>
<reference evidence="2" key="3">
    <citation type="submission" date="2025-08" db="UniProtKB">
        <authorList>
            <consortium name="Ensembl"/>
        </authorList>
    </citation>
    <scope>IDENTIFICATION</scope>
</reference>
<dbReference type="STRING" id="13735.ENSPSIP00000015521"/>
<dbReference type="AlphaFoldDB" id="K7G5G0"/>
<sequence length="121" mass="13134">MVVEDNGDEEPEGVPSDNYVDGTTGVVSAGGGRKPMKAFAVLREKANEQQRQLGKVGKNHPSHDESKKLRLPSMRVSWQTLGRGEREAEKVDSISLVSAADSQGENINRVMGGRSQKNLLC</sequence>
<evidence type="ECO:0000256" key="1">
    <source>
        <dbReference type="SAM" id="MobiDB-lite"/>
    </source>
</evidence>
<protein>
    <submittedName>
        <fullName evidence="2">Uncharacterized protein</fullName>
    </submittedName>
</protein>
<feature type="compositionally biased region" description="Acidic residues" evidence="1">
    <location>
        <begin position="1"/>
        <end position="12"/>
    </location>
</feature>
<accession>K7G5G0</accession>
<name>K7G5G0_PELSI</name>
<dbReference type="Ensembl" id="ENSPSIT00000015594.1">
    <property type="protein sequence ID" value="ENSPSIP00000015521.1"/>
    <property type="gene ID" value="ENSPSIG00000013877.1"/>
</dbReference>
<dbReference type="EMBL" id="AGCU01098191">
    <property type="status" value="NOT_ANNOTATED_CDS"/>
    <property type="molecule type" value="Genomic_DNA"/>
</dbReference>
<organism evidence="2 3">
    <name type="scientific">Pelodiscus sinensis</name>
    <name type="common">Chinese softshell turtle</name>
    <name type="synonym">Trionyx sinensis</name>
    <dbReference type="NCBI Taxonomy" id="13735"/>
    <lineage>
        <taxon>Eukaryota</taxon>
        <taxon>Metazoa</taxon>
        <taxon>Chordata</taxon>
        <taxon>Craniata</taxon>
        <taxon>Vertebrata</taxon>
        <taxon>Euteleostomi</taxon>
        <taxon>Archelosauria</taxon>
        <taxon>Testudinata</taxon>
        <taxon>Testudines</taxon>
        <taxon>Cryptodira</taxon>
        <taxon>Trionychia</taxon>
        <taxon>Trionychidae</taxon>
        <taxon>Pelodiscus</taxon>
    </lineage>
</organism>
<dbReference type="EMBL" id="AGCU01098193">
    <property type="status" value="NOT_ANNOTATED_CDS"/>
    <property type="molecule type" value="Genomic_DNA"/>
</dbReference>
<dbReference type="eggNOG" id="ENOG502QRWQ">
    <property type="taxonomic scope" value="Eukaryota"/>
</dbReference>
<keyword evidence="3" id="KW-1185">Reference proteome</keyword>
<evidence type="ECO:0000313" key="3">
    <source>
        <dbReference type="Proteomes" id="UP000007267"/>
    </source>
</evidence>
<reference evidence="3" key="2">
    <citation type="journal article" date="2013" name="Nat. Genet.">
        <title>The draft genomes of soft-shell turtle and green sea turtle yield insights into the development and evolution of the turtle-specific body plan.</title>
        <authorList>
            <person name="Wang Z."/>
            <person name="Pascual-Anaya J."/>
            <person name="Zadissa A."/>
            <person name="Li W."/>
            <person name="Niimura Y."/>
            <person name="Huang Z."/>
            <person name="Li C."/>
            <person name="White S."/>
            <person name="Xiong Z."/>
            <person name="Fang D."/>
            <person name="Wang B."/>
            <person name="Ming Y."/>
            <person name="Chen Y."/>
            <person name="Zheng Y."/>
            <person name="Kuraku S."/>
            <person name="Pignatelli M."/>
            <person name="Herrero J."/>
            <person name="Beal K."/>
            <person name="Nozawa M."/>
            <person name="Li Q."/>
            <person name="Wang J."/>
            <person name="Zhang H."/>
            <person name="Yu L."/>
            <person name="Shigenobu S."/>
            <person name="Wang J."/>
            <person name="Liu J."/>
            <person name="Flicek P."/>
            <person name="Searle S."/>
            <person name="Wang J."/>
            <person name="Kuratani S."/>
            <person name="Yin Y."/>
            <person name="Aken B."/>
            <person name="Zhang G."/>
            <person name="Irie N."/>
        </authorList>
    </citation>
    <scope>NUCLEOTIDE SEQUENCE [LARGE SCALE GENOMIC DNA]</scope>
    <source>
        <strain evidence="3">Daiwa-1</strain>
    </source>
</reference>
<reference evidence="2" key="4">
    <citation type="submission" date="2025-09" db="UniProtKB">
        <authorList>
            <consortium name="Ensembl"/>
        </authorList>
    </citation>
    <scope>IDENTIFICATION</scope>
</reference>
<dbReference type="Proteomes" id="UP000007267">
    <property type="component" value="Unassembled WGS sequence"/>
</dbReference>